<organism evidence="2 3">
    <name type="scientific">Leptospira bouyouniensis</name>
    <dbReference type="NCBI Taxonomy" id="2484911"/>
    <lineage>
        <taxon>Bacteria</taxon>
        <taxon>Pseudomonadati</taxon>
        <taxon>Spirochaetota</taxon>
        <taxon>Spirochaetia</taxon>
        <taxon>Leptospirales</taxon>
        <taxon>Leptospiraceae</taxon>
        <taxon>Leptospira</taxon>
    </lineage>
</organism>
<feature type="transmembrane region" description="Helical" evidence="1">
    <location>
        <begin position="6"/>
        <end position="22"/>
    </location>
</feature>
<sequence length="74" mass="8789">MSKSTIIFYYIVFVIFFFANCVKKKEEDKTTERKEESFLNCYLVQKNNGPEKSDEIIFQECISCFVQTCNMPHL</sequence>
<protein>
    <submittedName>
        <fullName evidence="2">Uncharacterized protein</fullName>
    </submittedName>
</protein>
<dbReference type="EMBL" id="RQFT01000011">
    <property type="protein sequence ID" value="TGL04078.1"/>
    <property type="molecule type" value="Genomic_DNA"/>
</dbReference>
<accession>A0A7I0HPT3</accession>
<keyword evidence="1" id="KW-0812">Transmembrane</keyword>
<keyword evidence="1" id="KW-0472">Membrane</keyword>
<reference evidence="2 3" key="1">
    <citation type="journal article" date="2019" name="PLoS Negl. Trop. Dis.">
        <title>Revisiting the worldwide diversity of Leptospira species in the environment.</title>
        <authorList>
            <person name="Vincent A.T."/>
            <person name="Schiettekatte O."/>
            <person name="Bourhy P."/>
            <person name="Veyrier F.J."/>
            <person name="Picardeau M."/>
        </authorList>
    </citation>
    <scope>NUCLEOTIDE SEQUENCE [LARGE SCALE GENOMIC DNA]</scope>
    <source>
        <strain evidence="2 3">201800273</strain>
    </source>
</reference>
<name>A0A7I0HPT3_9LEPT</name>
<evidence type="ECO:0000313" key="2">
    <source>
        <dbReference type="EMBL" id="TGL04078.1"/>
    </source>
</evidence>
<dbReference type="AlphaFoldDB" id="A0A7I0HPT3"/>
<dbReference type="RefSeq" id="WP_135771313.1">
    <property type="nucleotide sequence ID" value="NZ_RQFT01000011.1"/>
</dbReference>
<evidence type="ECO:0000313" key="3">
    <source>
        <dbReference type="Proteomes" id="UP000297641"/>
    </source>
</evidence>
<comment type="caution">
    <text evidence="2">The sequence shown here is derived from an EMBL/GenBank/DDBJ whole genome shotgun (WGS) entry which is preliminary data.</text>
</comment>
<dbReference type="Proteomes" id="UP000297641">
    <property type="component" value="Unassembled WGS sequence"/>
</dbReference>
<proteinExistence type="predicted"/>
<keyword evidence="1" id="KW-1133">Transmembrane helix</keyword>
<gene>
    <name evidence="2" type="ORF">EHQ43_11790</name>
</gene>
<evidence type="ECO:0000256" key="1">
    <source>
        <dbReference type="SAM" id="Phobius"/>
    </source>
</evidence>